<proteinExistence type="predicted"/>
<protein>
    <submittedName>
        <fullName evidence="1">Carboxyvinyl-carboxyphosphonate phosphorylmutase</fullName>
    </submittedName>
</protein>
<accession>A0A6B9G3B0</accession>
<dbReference type="CDD" id="cd00377">
    <property type="entry name" value="ICL_PEPM"/>
    <property type="match status" value="1"/>
</dbReference>
<dbReference type="AlphaFoldDB" id="A0A6B9G3B0"/>
<dbReference type="InterPro" id="IPR039556">
    <property type="entry name" value="ICL/PEPM"/>
</dbReference>
<dbReference type="PANTHER" id="PTHR42905">
    <property type="entry name" value="PHOSPHOENOLPYRUVATE CARBOXYLASE"/>
    <property type="match status" value="1"/>
</dbReference>
<dbReference type="PANTHER" id="PTHR42905:SF5">
    <property type="entry name" value="CARBOXYVINYL-CARBOXYPHOSPHONATE PHOSPHORYLMUTASE, CHLOROPLASTIC"/>
    <property type="match status" value="1"/>
</dbReference>
<reference evidence="1 2" key="1">
    <citation type="journal article" date="2012" name="Genet. Mol. Biol.">
        <title>Analysis of 16S rRNA and mxaF genes revealing insights into Methylobacterium niche-specific plant association.</title>
        <authorList>
            <person name="Dourado M.N."/>
            <person name="Andreote F.D."/>
            <person name="Dini-Andreote F."/>
            <person name="Conti R."/>
            <person name="Araujo J.M."/>
            <person name="Araujo W.L."/>
        </authorList>
    </citation>
    <scope>NUCLEOTIDE SEQUENCE [LARGE SCALE GENOMIC DNA]</scope>
    <source>
        <strain evidence="1 2">SR1.6/6</strain>
    </source>
</reference>
<dbReference type="SUPFAM" id="SSF51621">
    <property type="entry name" value="Phosphoenolpyruvate/pyruvate domain"/>
    <property type="match status" value="1"/>
</dbReference>
<organism evidence="1 2">
    <name type="scientific">Methylobacterium mesophilicum SR1.6/6</name>
    <dbReference type="NCBI Taxonomy" id="908290"/>
    <lineage>
        <taxon>Bacteria</taxon>
        <taxon>Pseudomonadati</taxon>
        <taxon>Pseudomonadota</taxon>
        <taxon>Alphaproteobacteria</taxon>
        <taxon>Hyphomicrobiales</taxon>
        <taxon>Methylobacteriaceae</taxon>
        <taxon>Methylobacterium</taxon>
    </lineage>
</organism>
<sequence length="313" mass="33690">MRFSAKPEGHAVTFDNHTATSLSTDDARATTRLKRIVSRRDATLLAGAPNALFARLIEDLGFEAVYLSGAGIANMNFGIPDVGLTTLTEVCTTLSAVAEVVNIPIVVDADTGFGNPVNMTRTIRLLERAGAAGIQIEDQVFPKKCGHFSGKDVIPLPEMLQKLRAALDTRRDGDLQIIARTDAYATLGFQAALDRAAAFAEAGADVIFLEAPTHETELLQIPRAIDAPHIVNIVFGGLTPAVPQAQLREAGFSLVLYANATLQAALRGAREVLEALARDGSLDAVSHRIATFDERQTVVRKPEFDALDTRYRT</sequence>
<dbReference type="OrthoDB" id="9771433at2"/>
<dbReference type="Proteomes" id="UP000012488">
    <property type="component" value="Chromosome"/>
</dbReference>
<dbReference type="Pfam" id="PF13714">
    <property type="entry name" value="PEP_mutase"/>
    <property type="match status" value="1"/>
</dbReference>
<dbReference type="EMBL" id="CP043538">
    <property type="protein sequence ID" value="QGY06085.1"/>
    <property type="molecule type" value="Genomic_DNA"/>
</dbReference>
<dbReference type="Gene3D" id="3.20.20.60">
    <property type="entry name" value="Phosphoenolpyruvate-binding domains"/>
    <property type="match status" value="1"/>
</dbReference>
<evidence type="ECO:0000313" key="1">
    <source>
        <dbReference type="EMBL" id="QGY06085.1"/>
    </source>
</evidence>
<dbReference type="GO" id="GO:0016833">
    <property type="term" value="F:oxo-acid-lyase activity"/>
    <property type="evidence" value="ECO:0007669"/>
    <property type="project" value="UniProtKB-ARBA"/>
</dbReference>
<evidence type="ECO:0000313" key="2">
    <source>
        <dbReference type="Proteomes" id="UP000012488"/>
    </source>
</evidence>
<dbReference type="KEGG" id="mmes:MMSR116_08050"/>
<reference evidence="1 2" key="2">
    <citation type="journal article" date="2013" name="Genome Announc.">
        <title>Draft Genome Sequence of Methylobacterium mesophilicum Strain SR1.6/6, Isolated from Citrus sinensis.</title>
        <authorList>
            <person name="Marinho Almeida D."/>
            <person name="Dini-Andreote F."/>
            <person name="Camargo Neves A.A."/>
            <person name="Juca Ramos R.T."/>
            <person name="Andreote F.D."/>
            <person name="Carneiro A.R."/>
            <person name="Oliveira de Souza Lima A."/>
            <person name="Caracciolo Gomes de Sa P.H."/>
            <person name="Ribeiro Barbosa M.S."/>
            <person name="Araujo W.L."/>
            <person name="Silva A."/>
        </authorList>
    </citation>
    <scope>NUCLEOTIDE SEQUENCE [LARGE SCALE GENOMIC DNA]</scope>
    <source>
        <strain evidence="1 2">SR1.6/6</strain>
    </source>
</reference>
<name>A0A6B9G3B0_9HYPH</name>
<dbReference type="InterPro" id="IPR015813">
    <property type="entry name" value="Pyrv/PenolPyrv_kinase-like_dom"/>
</dbReference>
<gene>
    <name evidence="1" type="ORF">MMSR116_08050</name>
</gene>
<dbReference type="InterPro" id="IPR040442">
    <property type="entry name" value="Pyrv_kinase-like_dom_sf"/>
</dbReference>